<feature type="compositionally biased region" description="Basic and acidic residues" evidence="1">
    <location>
        <begin position="228"/>
        <end position="239"/>
    </location>
</feature>
<evidence type="ECO:0000313" key="3">
    <source>
        <dbReference type="EMBL" id="KAH7093364.1"/>
    </source>
</evidence>
<feature type="compositionally biased region" description="Low complexity" evidence="1">
    <location>
        <begin position="247"/>
        <end position="260"/>
    </location>
</feature>
<gene>
    <name evidence="3" type="ORF">FB567DRAFT_587798</name>
</gene>
<protein>
    <submittedName>
        <fullName evidence="3">Uncharacterized protein</fullName>
    </submittedName>
</protein>
<organism evidence="3 4">
    <name type="scientific">Paraphoma chrysanthemicola</name>
    <dbReference type="NCBI Taxonomy" id="798071"/>
    <lineage>
        <taxon>Eukaryota</taxon>
        <taxon>Fungi</taxon>
        <taxon>Dikarya</taxon>
        <taxon>Ascomycota</taxon>
        <taxon>Pezizomycotina</taxon>
        <taxon>Dothideomycetes</taxon>
        <taxon>Pleosporomycetidae</taxon>
        <taxon>Pleosporales</taxon>
        <taxon>Pleosporineae</taxon>
        <taxon>Phaeosphaeriaceae</taxon>
        <taxon>Paraphoma</taxon>
    </lineage>
</organism>
<feature type="compositionally biased region" description="Acidic residues" evidence="1">
    <location>
        <begin position="179"/>
        <end position="192"/>
    </location>
</feature>
<dbReference type="AlphaFoldDB" id="A0A8K0W3I9"/>
<reference evidence="3" key="1">
    <citation type="journal article" date="2021" name="Nat. Commun.">
        <title>Genetic determinants of endophytism in the Arabidopsis root mycobiome.</title>
        <authorList>
            <person name="Mesny F."/>
            <person name="Miyauchi S."/>
            <person name="Thiergart T."/>
            <person name="Pickel B."/>
            <person name="Atanasova L."/>
            <person name="Karlsson M."/>
            <person name="Huettel B."/>
            <person name="Barry K.W."/>
            <person name="Haridas S."/>
            <person name="Chen C."/>
            <person name="Bauer D."/>
            <person name="Andreopoulos W."/>
            <person name="Pangilinan J."/>
            <person name="LaButti K."/>
            <person name="Riley R."/>
            <person name="Lipzen A."/>
            <person name="Clum A."/>
            <person name="Drula E."/>
            <person name="Henrissat B."/>
            <person name="Kohler A."/>
            <person name="Grigoriev I.V."/>
            <person name="Martin F.M."/>
            <person name="Hacquard S."/>
        </authorList>
    </citation>
    <scope>NUCLEOTIDE SEQUENCE</scope>
    <source>
        <strain evidence="3">MPI-SDFR-AT-0120</strain>
    </source>
</reference>
<evidence type="ECO:0000313" key="4">
    <source>
        <dbReference type="Proteomes" id="UP000813461"/>
    </source>
</evidence>
<keyword evidence="2" id="KW-1133">Transmembrane helix</keyword>
<keyword evidence="4" id="KW-1185">Reference proteome</keyword>
<dbReference type="Proteomes" id="UP000813461">
    <property type="component" value="Unassembled WGS sequence"/>
</dbReference>
<feature type="region of interest" description="Disordered" evidence="1">
    <location>
        <begin position="164"/>
        <end position="269"/>
    </location>
</feature>
<accession>A0A8K0W3I9</accession>
<proteinExistence type="predicted"/>
<evidence type="ECO:0000256" key="2">
    <source>
        <dbReference type="SAM" id="Phobius"/>
    </source>
</evidence>
<comment type="caution">
    <text evidence="3">The sequence shown here is derived from an EMBL/GenBank/DDBJ whole genome shotgun (WGS) entry which is preliminary data.</text>
</comment>
<feature type="region of interest" description="Disordered" evidence="1">
    <location>
        <begin position="89"/>
        <end position="149"/>
    </location>
</feature>
<feature type="compositionally biased region" description="Basic and acidic residues" evidence="1">
    <location>
        <begin position="98"/>
        <end position="121"/>
    </location>
</feature>
<keyword evidence="2" id="KW-0812">Transmembrane</keyword>
<keyword evidence="2" id="KW-0472">Membrane</keyword>
<sequence>MPPTLASDPDLLPEMIFLTLIVWSIVFILVTYWRLIMTLEADWAAMDSGDAWLPAVWCEKRRDTGARTNITAGVVTFVEVKIVAVMPSLGPRNQTGADNKDEHIRAKDHQNGGSDENRSSERINISHHAIPNMPTPGTAHTHSQQPLHRIHTTRKVEAWMHACPTPKDQRCPRHHTHFDEEDNDEETQDELDGPSSTSLDKTSSTFSAASSSETSEVENQEAPQIDENANKDLVRKDGDVDVDVYDSSETSTSSSDVVYTPPESDSDSL</sequence>
<dbReference type="OrthoDB" id="10479036at2759"/>
<dbReference type="EMBL" id="JAGMVJ010000002">
    <property type="protein sequence ID" value="KAH7093364.1"/>
    <property type="molecule type" value="Genomic_DNA"/>
</dbReference>
<feature type="compositionally biased region" description="Low complexity" evidence="1">
    <location>
        <begin position="202"/>
        <end position="214"/>
    </location>
</feature>
<name>A0A8K0W3I9_9PLEO</name>
<feature type="transmembrane region" description="Helical" evidence="2">
    <location>
        <begin position="15"/>
        <end position="36"/>
    </location>
</feature>
<evidence type="ECO:0000256" key="1">
    <source>
        <dbReference type="SAM" id="MobiDB-lite"/>
    </source>
</evidence>